<evidence type="ECO:0000313" key="4">
    <source>
        <dbReference type="EMBL" id="GAA0308851.1"/>
    </source>
</evidence>
<dbReference type="InterPro" id="IPR005183">
    <property type="entry name" value="DUF305_CopM-like"/>
</dbReference>
<dbReference type="PROSITE" id="PS51257">
    <property type="entry name" value="PROKAR_LIPOPROTEIN"/>
    <property type="match status" value="1"/>
</dbReference>
<accession>A0ABN0VKI0</accession>
<keyword evidence="2" id="KW-0732">Signal</keyword>
<sequence>MITSFRFSYLVLCLAAVGTLTACQPAEDAKTTAPETISTDTEDTSAAPDAAPAEETPPVEAPADTALDTDVYKDYVRSMDKMHEEMMIAADYKDPDVAFAKGMLGHHRGAIDMAKLQLKYGSNSELTALAQQVIDTQQGEIDILKKWLASHLDAVNPKPNTEAMQQDYAESMRIMHYSMEQGMSDPIPDLAFARSMLAHHIGAIEMAKSELQYGTDDEMRALAQDIIDAQLKEVADMLYLVAKIESASPVVAADNVDPNTQVTSDDMPMDEHAAHMAADADSDKPATAQ</sequence>
<feature type="domain" description="DUF305" evidence="3">
    <location>
        <begin position="96"/>
        <end position="238"/>
    </location>
</feature>
<comment type="caution">
    <text evidence="4">The sequence shown here is derived from an EMBL/GenBank/DDBJ whole genome shotgun (WGS) entry which is preliminary data.</text>
</comment>
<dbReference type="Pfam" id="PF03713">
    <property type="entry name" value="DUF305"/>
    <property type="match status" value="1"/>
</dbReference>
<dbReference type="PANTHER" id="PTHR36933:SF1">
    <property type="entry name" value="SLL0788 PROTEIN"/>
    <property type="match status" value="1"/>
</dbReference>
<dbReference type="Proteomes" id="UP001501787">
    <property type="component" value="Unassembled WGS sequence"/>
</dbReference>
<evidence type="ECO:0000256" key="1">
    <source>
        <dbReference type="SAM" id="MobiDB-lite"/>
    </source>
</evidence>
<evidence type="ECO:0000259" key="3">
    <source>
        <dbReference type="Pfam" id="PF03713"/>
    </source>
</evidence>
<protein>
    <recommendedName>
        <fullName evidence="3">DUF305 domain-containing protein</fullName>
    </recommendedName>
</protein>
<dbReference type="Gene3D" id="1.20.1260.10">
    <property type="match status" value="2"/>
</dbReference>
<keyword evidence="5" id="KW-1185">Reference proteome</keyword>
<proteinExistence type="predicted"/>
<dbReference type="PANTHER" id="PTHR36933">
    <property type="entry name" value="SLL0788 PROTEIN"/>
    <property type="match status" value="1"/>
</dbReference>
<feature type="region of interest" description="Disordered" evidence="1">
    <location>
        <begin position="255"/>
        <end position="289"/>
    </location>
</feature>
<feature type="region of interest" description="Disordered" evidence="1">
    <location>
        <begin position="25"/>
        <end position="64"/>
    </location>
</feature>
<organism evidence="4 5">
    <name type="scientific">Psychrobacter aestuarii</name>
    <dbReference type="NCBI Taxonomy" id="556327"/>
    <lineage>
        <taxon>Bacteria</taxon>
        <taxon>Pseudomonadati</taxon>
        <taxon>Pseudomonadota</taxon>
        <taxon>Gammaproteobacteria</taxon>
        <taxon>Moraxellales</taxon>
        <taxon>Moraxellaceae</taxon>
        <taxon>Psychrobacter</taxon>
    </lineage>
</organism>
<dbReference type="InterPro" id="IPR012347">
    <property type="entry name" value="Ferritin-like"/>
</dbReference>
<name>A0ABN0VKI0_9GAMM</name>
<dbReference type="RefSeq" id="WP_201504211.1">
    <property type="nucleotide sequence ID" value="NZ_BAAAFR010000001.1"/>
</dbReference>
<feature type="signal peptide" evidence="2">
    <location>
        <begin position="1"/>
        <end position="22"/>
    </location>
</feature>
<feature type="compositionally biased region" description="Low complexity" evidence="1">
    <location>
        <begin position="44"/>
        <end position="64"/>
    </location>
</feature>
<feature type="chain" id="PRO_5045549085" description="DUF305 domain-containing protein" evidence="2">
    <location>
        <begin position="23"/>
        <end position="289"/>
    </location>
</feature>
<evidence type="ECO:0000313" key="5">
    <source>
        <dbReference type="Proteomes" id="UP001501787"/>
    </source>
</evidence>
<gene>
    <name evidence="4" type="ORF">GCM10009129_02480</name>
</gene>
<reference evidence="4 5" key="1">
    <citation type="journal article" date="2019" name="Int. J. Syst. Evol. Microbiol.">
        <title>The Global Catalogue of Microorganisms (GCM) 10K type strain sequencing project: providing services to taxonomists for standard genome sequencing and annotation.</title>
        <authorList>
            <consortium name="The Broad Institute Genomics Platform"/>
            <consortium name="The Broad Institute Genome Sequencing Center for Infectious Disease"/>
            <person name="Wu L."/>
            <person name="Ma J."/>
        </authorList>
    </citation>
    <scope>NUCLEOTIDE SEQUENCE [LARGE SCALE GENOMIC DNA]</scope>
    <source>
        <strain evidence="4 5">JCM 16343</strain>
    </source>
</reference>
<dbReference type="EMBL" id="BAAAFR010000001">
    <property type="protein sequence ID" value="GAA0308851.1"/>
    <property type="molecule type" value="Genomic_DNA"/>
</dbReference>
<evidence type="ECO:0000256" key="2">
    <source>
        <dbReference type="SAM" id="SignalP"/>
    </source>
</evidence>